<dbReference type="KEGG" id="pmet:G4Y79_11845"/>
<dbReference type="Proteomes" id="UP000594468">
    <property type="component" value="Chromosome"/>
</dbReference>
<dbReference type="EMBL" id="CP062983">
    <property type="protein sequence ID" value="QPC85024.1"/>
    <property type="molecule type" value="Genomic_DNA"/>
</dbReference>
<reference evidence="4 5" key="1">
    <citation type="submission" date="2020-02" db="EMBL/GenBank/DDBJ databases">
        <authorList>
            <person name="Zheng R.K."/>
            <person name="Sun C.M."/>
        </authorList>
    </citation>
    <scope>NUCLEOTIDE SEQUENCE [LARGE SCALE GENOMIC DNA]</scope>
    <source>
        <strain evidence="5">rifampicinis</strain>
    </source>
</reference>
<evidence type="ECO:0000259" key="3">
    <source>
        <dbReference type="PROSITE" id="PS51781"/>
    </source>
</evidence>
<keyword evidence="5" id="KW-1185">Reference proteome</keyword>
<dbReference type="Pfam" id="PF08239">
    <property type="entry name" value="SH3_3"/>
    <property type="match status" value="1"/>
</dbReference>
<dbReference type="AlphaFoldDB" id="A0A7S8EDU7"/>
<dbReference type="InterPro" id="IPR003646">
    <property type="entry name" value="SH3-like_bac-type"/>
</dbReference>
<keyword evidence="2" id="KW-0812">Transmembrane</keyword>
<dbReference type="RefSeq" id="WP_195173087.1">
    <property type="nucleotide sequence ID" value="NZ_CP062983.1"/>
</dbReference>
<name>A0A7S8EDU7_9CHLR</name>
<evidence type="ECO:0000256" key="1">
    <source>
        <dbReference type="SAM" id="MobiDB-lite"/>
    </source>
</evidence>
<gene>
    <name evidence="4" type="ORF">G4Y79_11845</name>
</gene>
<organism evidence="4 5">
    <name type="scientific">Phototrophicus methaneseepsis</name>
    <dbReference type="NCBI Taxonomy" id="2710758"/>
    <lineage>
        <taxon>Bacteria</taxon>
        <taxon>Bacillati</taxon>
        <taxon>Chloroflexota</taxon>
        <taxon>Candidatus Thermofontia</taxon>
        <taxon>Phototrophicales</taxon>
        <taxon>Phototrophicaceae</taxon>
        <taxon>Phototrophicus</taxon>
    </lineage>
</organism>
<dbReference type="PROSITE" id="PS51781">
    <property type="entry name" value="SH3B"/>
    <property type="match status" value="1"/>
</dbReference>
<evidence type="ECO:0000313" key="5">
    <source>
        <dbReference type="Proteomes" id="UP000594468"/>
    </source>
</evidence>
<feature type="region of interest" description="Disordered" evidence="1">
    <location>
        <begin position="168"/>
        <end position="204"/>
    </location>
</feature>
<sequence length="204" mass="22093">MSYSSRRSGPPSWFIFLIAIAIVFGIYYLFIGVRDFLASGGMSRMDATQAAAIEATSTVEQRLLQVDLPTRRPTGTPTPECQTFVVSVPSAIVREQPSTTSRLVESLPEGSEVCVIQREGDTDWYLIDQNTLTNRIEAAYMRGDLIVPLNPTPTPSNTPTSIPTITATFTPSVTPTPTATLTPDPDEATRPSEPDTPEDAPVSS</sequence>
<proteinExistence type="predicted"/>
<protein>
    <submittedName>
        <fullName evidence="4">SH3 domain-containing protein</fullName>
    </submittedName>
</protein>
<accession>A0A7S8EDU7</accession>
<keyword evidence="2" id="KW-1133">Transmembrane helix</keyword>
<feature type="compositionally biased region" description="Low complexity" evidence="1">
    <location>
        <begin position="168"/>
        <end position="183"/>
    </location>
</feature>
<dbReference type="Gene3D" id="2.30.30.40">
    <property type="entry name" value="SH3 Domains"/>
    <property type="match status" value="1"/>
</dbReference>
<keyword evidence="2" id="KW-0472">Membrane</keyword>
<evidence type="ECO:0000256" key="2">
    <source>
        <dbReference type="SAM" id="Phobius"/>
    </source>
</evidence>
<evidence type="ECO:0000313" key="4">
    <source>
        <dbReference type="EMBL" id="QPC85024.1"/>
    </source>
</evidence>
<feature type="domain" description="SH3b" evidence="3">
    <location>
        <begin position="81"/>
        <end position="150"/>
    </location>
</feature>
<feature type="transmembrane region" description="Helical" evidence="2">
    <location>
        <begin position="12"/>
        <end position="33"/>
    </location>
</feature>